<dbReference type="OrthoDB" id="609910at2"/>
<dbReference type="Pfam" id="PF16120">
    <property type="entry name" value="DUF4836"/>
    <property type="match status" value="1"/>
</dbReference>
<evidence type="ECO:0000313" key="2">
    <source>
        <dbReference type="EMBL" id="AXY76040.1"/>
    </source>
</evidence>
<feature type="signal peptide" evidence="1">
    <location>
        <begin position="1"/>
        <end position="23"/>
    </location>
</feature>
<accession>A0A3B7MSL0</accession>
<dbReference type="EMBL" id="CP032157">
    <property type="protein sequence ID" value="AXY76040.1"/>
    <property type="molecule type" value="Genomic_DNA"/>
</dbReference>
<dbReference type="PROSITE" id="PS51257">
    <property type="entry name" value="PROKAR_LIPOPROTEIN"/>
    <property type="match status" value="1"/>
</dbReference>
<name>A0A3B7MSL0_9BACT</name>
<organism evidence="2 3">
    <name type="scientific">Paraflavitalea soli</name>
    <dbReference type="NCBI Taxonomy" id="2315862"/>
    <lineage>
        <taxon>Bacteria</taxon>
        <taxon>Pseudomonadati</taxon>
        <taxon>Bacteroidota</taxon>
        <taxon>Chitinophagia</taxon>
        <taxon>Chitinophagales</taxon>
        <taxon>Chitinophagaceae</taxon>
        <taxon>Paraflavitalea</taxon>
    </lineage>
</organism>
<keyword evidence="1" id="KW-0732">Signal</keyword>
<evidence type="ECO:0000256" key="1">
    <source>
        <dbReference type="SAM" id="SignalP"/>
    </source>
</evidence>
<dbReference type="AlphaFoldDB" id="A0A3B7MSL0"/>
<dbReference type="Proteomes" id="UP000263900">
    <property type="component" value="Chromosome"/>
</dbReference>
<reference evidence="2 3" key="1">
    <citation type="submission" date="2018-09" db="EMBL/GenBank/DDBJ databases">
        <title>Genome sequencing of strain 6GH32-13.</title>
        <authorList>
            <person name="Weon H.-Y."/>
            <person name="Heo J."/>
            <person name="Kwon S.-W."/>
        </authorList>
    </citation>
    <scope>NUCLEOTIDE SEQUENCE [LARGE SCALE GENOMIC DNA]</scope>
    <source>
        <strain evidence="2 3">5GH32-13</strain>
    </source>
</reference>
<protein>
    <submittedName>
        <fullName evidence="2">DUF4836 family protein</fullName>
    </submittedName>
</protein>
<dbReference type="InterPro" id="IPR032276">
    <property type="entry name" value="DUF4836"/>
</dbReference>
<sequence length="537" mass="58230">MQRTSLFGLCAIALLLITSCSSGDKSAIAIPKDAGLVLYLNTASLSSKLSWKEIQQTNWFKEAYDEADDSLAKKLLTDPDNSGVNTDADLVMFVKRQGRNGYAVFSGGLKDAAAFEAFNKKMKPQATASKDGDLNVLSLERGTVATWKDNRFIYVFDAHMDSPRSFSDGDGSTENTKLTKDSLINFAKGLYDLKSSNSLTNEDKFAALLKESGDVHIWLNSENLSGNVLGDMFSVTKLSDLTKGNATAMTLTFDNGKIDVKSKSYYNEKIAELLEKYKMKNIDADALARIPSDNLVGVLSWNYPPEGLKEFLKLGGLDGMVNGFLGEAGYSIDEFVKANKGDVLVAVSDFVIETKTETYPSYEEGGAPITNTRTNPSAKVLFAVSVNDRAAFDKMIGVVKAKMGNMANDTSFKISYSLNDKWFAAGNSEEQVNKFLAGGANNKHAGISKLAGHPGGMYIDLQKILKTSEAAATDSTTKVILGESVKMWEDVIATGGEFSNGTLTGHFEVNLVDKGTNSLKQLNQYADKLAATRKKGF</sequence>
<feature type="chain" id="PRO_5017611229" evidence="1">
    <location>
        <begin position="24"/>
        <end position="537"/>
    </location>
</feature>
<gene>
    <name evidence="2" type="ORF">D3H65_19530</name>
</gene>
<proteinExistence type="predicted"/>
<dbReference type="RefSeq" id="WP_119051919.1">
    <property type="nucleotide sequence ID" value="NZ_CP032157.1"/>
</dbReference>
<dbReference type="KEGG" id="pseg:D3H65_19530"/>
<keyword evidence="3" id="KW-1185">Reference proteome</keyword>
<evidence type="ECO:0000313" key="3">
    <source>
        <dbReference type="Proteomes" id="UP000263900"/>
    </source>
</evidence>